<dbReference type="AlphaFoldDB" id="A0A9N9FSF8"/>
<gene>
    <name evidence="2" type="ORF">CPELLU_LOCUS4846</name>
</gene>
<proteinExistence type="predicted"/>
<dbReference type="OrthoDB" id="2381924at2759"/>
<evidence type="ECO:0000313" key="3">
    <source>
        <dbReference type="Proteomes" id="UP000789759"/>
    </source>
</evidence>
<dbReference type="Pfam" id="PF05699">
    <property type="entry name" value="Dimer_Tnp_hAT"/>
    <property type="match status" value="1"/>
</dbReference>
<protein>
    <submittedName>
        <fullName evidence="2">24056_t:CDS:1</fullName>
    </submittedName>
</protein>
<dbReference type="InterPro" id="IPR012337">
    <property type="entry name" value="RNaseH-like_sf"/>
</dbReference>
<evidence type="ECO:0000259" key="1">
    <source>
        <dbReference type="Pfam" id="PF05699"/>
    </source>
</evidence>
<reference evidence="2" key="1">
    <citation type="submission" date="2021-06" db="EMBL/GenBank/DDBJ databases">
        <authorList>
            <person name="Kallberg Y."/>
            <person name="Tangrot J."/>
            <person name="Rosling A."/>
        </authorList>
    </citation>
    <scope>NUCLEOTIDE SEQUENCE</scope>
    <source>
        <strain evidence="2">FL966</strain>
    </source>
</reference>
<name>A0A9N9FSF8_9GLOM</name>
<feature type="domain" description="HAT C-terminal dimerisation" evidence="1">
    <location>
        <begin position="7"/>
        <end position="64"/>
    </location>
</feature>
<dbReference type="InterPro" id="IPR008906">
    <property type="entry name" value="HATC_C_dom"/>
</dbReference>
<dbReference type="EMBL" id="CAJVQA010002625">
    <property type="protein sequence ID" value="CAG8553107.1"/>
    <property type="molecule type" value="Genomic_DNA"/>
</dbReference>
<dbReference type="PANTHER" id="PTHR47611">
    <property type="entry name" value="HAT DIMERISATION DOMAIN, C-TERMINAL"/>
    <property type="match status" value="1"/>
</dbReference>
<dbReference type="GO" id="GO:0046983">
    <property type="term" value="F:protein dimerization activity"/>
    <property type="evidence" value="ECO:0007669"/>
    <property type="project" value="InterPro"/>
</dbReference>
<keyword evidence="3" id="KW-1185">Reference proteome</keyword>
<dbReference type="Proteomes" id="UP000789759">
    <property type="component" value="Unassembled WGS sequence"/>
</dbReference>
<organism evidence="2 3">
    <name type="scientific">Cetraspora pellucida</name>
    <dbReference type="NCBI Taxonomy" id="1433469"/>
    <lineage>
        <taxon>Eukaryota</taxon>
        <taxon>Fungi</taxon>
        <taxon>Fungi incertae sedis</taxon>
        <taxon>Mucoromycota</taxon>
        <taxon>Glomeromycotina</taxon>
        <taxon>Glomeromycetes</taxon>
        <taxon>Diversisporales</taxon>
        <taxon>Gigasporaceae</taxon>
        <taxon>Cetraspora</taxon>
    </lineage>
</organism>
<comment type="caution">
    <text evidence="2">The sequence shown here is derived from an EMBL/GenBank/DDBJ whole genome shotgun (WGS) entry which is preliminary data.</text>
</comment>
<accession>A0A9N9FSF8</accession>
<dbReference type="SUPFAM" id="SSF53098">
    <property type="entry name" value="Ribonuclease H-like"/>
    <property type="match status" value="1"/>
</dbReference>
<dbReference type="PANTHER" id="PTHR47611:SF1">
    <property type="entry name" value="CCHC-TYPE DOMAIN-CONTAINING PROTEIN"/>
    <property type="match status" value="1"/>
</dbReference>
<evidence type="ECO:0000313" key="2">
    <source>
        <dbReference type="EMBL" id="CAG8553107.1"/>
    </source>
</evidence>
<sequence>MEIEKGDHEFEYPRLAMMARDYHAINATSVPVERIFSEGADLIDVKRSCLRADTIRSYMCLNSWWK</sequence>